<keyword evidence="4" id="KW-1185">Reference proteome</keyword>
<feature type="compositionally biased region" description="Basic and acidic residues" evidence="2">
    <location>
        <begin position="847"/>
        <end position="859"/>
    </location>
</feature>
<reference evidence="3" key="2">
    <citation type="submission" date="2021-10" db="EMBL/GenBank/DDBJ databases">
        <title>Phylogenomics reveals ancestral predisposition of the termite-cultivated fungus Termitomyces towards a domesticated lifestyle.</title>
        <authorList>
            <person name="Auxier B."/>
            <person name="Grum-Grzhimaylo A."/>
            <person name="Cardenas M.E."/>
            <person name="Lodge J.D."/>
            <person name="Laessoe T."/>
            <person name="Pedersen O."/>
            <person name="Smith M.E."/>
            <person name="Kuyper T.W."/>
            <person name="Franco-Molano E.A."/>
            <person name="Baroni T.J."/>
            <person name="Aanen D.K."/>
        </authorList>
    </citation>
    <scope>NUCLEOTIDE SEQUENCE</scope>
    <source>
        <strain evidence="3">D49</strain>
    </source>
</reference>
<feature type="compositionally biased region" description="Basic residues" evidence="2">
    <location>
        <begin position="1247"/>
        <end position="1257"/>
    </location>
</feature>
<feature type="compositionally biased region" description="Low complexity" evidence="2">
    <location>
        <begin position="576"/>
        <end position="588"/>
    </location>
</feature>
<gene>
    <name evidence="3" type="ORF">H0H81_002515</name>
</gene>
<comment type="caution">
    <text evidence="3">The sequence shown here is derived from an EMBL/GenBank/DDBJ whole genome shotgun (WGS) entry which is preliminary data.</text>
</comment>
<dbReference type="OrthoDB" id="3038408at2759"/>
<feature type="compositionally biased region" description="Low complexity" evidence="2">
    <location>
        <begin position="896"/>
        <end position="906"/>
    </location>
</feature>
<accession>A0A9P7GR29</accession>
<feature type="compositionally biased region" description="Pro residues" evidence="2">
    <location>
        <begin position="1211"/>
        <end position="1230"/>
    </location>
</feature>
<feature type="region of interest" description="Disordered" evidence="2">
    <location>
        <begin position="1036"/>
        <end position="1069"/>
    </location>
</feature>
<feature type="compositionally biased region" description="Low complexity" evidence="2">
    <location>
        <begin position="632"/>
        <end position="658"/>
    </location>
</feature>
<feature type="region of interest" description="Disordered" evidence="2">
    <location>
        <begin position="836"/>
        <end position="1021"/>
    </location>
</feature>
<feature type="coiled-coil region" evidence="1">
    <location>
        <begin position="335"/>
        <end position="362"/>
    </location>
</feature>
<protein>
    <submittedName>
        <fullName evidence="3">Uncharacterized protein</fullName>
    </submittedName>
</protein>
<feature type="region of interest" description="Disordered" evidence="2">
    <location>
        <begin position="1099"/>
        <end position="1257"/>
    </location>
</feature>
<feature type="compositionally biased region" description="Polar residues" evidence="2">
    <location>
        <begin position="458"/>
        <end position="471"/>
    </location>
</feature>
<feature type="region of interest" description="Disordered" evidence="2">
    <location>
        <begin position="421"/>
        <end position="681"/>
    </location>
</feature>
<keyword evidence="1" id="KW-0175">Coiled coil</keyword>
<proteinExistence type="predicted"/>
<evidence type="ECO:0000313" key="3">
    <source>
        <dbReference type="EMBL" id="KAG5653058.1"/>
    </source>
</evidence>
<feature type="compositionally biased region" description="Basic and acidic residues" evidence="2">
    <location>
        <begin position="28"/>
        <end position="47"/>
    </location>
</feature>
<feature type="compositionally biased region" description="Polar residues" evidence="2">
    <location>
        <begin position="863"/>
        <end position="876"/>
    </location>
</feature>
<feature type="compositionally biased region" description="Low complexity" evidence="2">
    <location>
        <begin position="472"/>
        <end position="484"/>
    </location>
</feature>
<feature type="compositionally biased region" description="Low complexity" evidence="2">
    <location>
        <begin position="1192"/>
        <end position="1210"/>
    </location>
</feature>
<evidence type="ECO:0000256" key="1">
    <source>
        <dbReference type="SAM" id="Coils"/>
    </source>
</evidence>
<reference evidence="3" key="1">
    <citation type="submission" date="2021-02" db="EMBL/GenBank/DDBJ databases">
        <authorList>
            <person name="Nieuwenhuis M."/>
            <person name="Van De Peppel L.J.J."/>
        </authorList>
    </citation>
    <scope>NUCLEOTIDE SEQUENCE</scope>
    <source>
        <strain evidence="3">D49</strain>
    </source>
</reference>
<dbReference type="EMBL" id="JABCKI010000078">
    <property type="protein sequence ID" value="KAG5653058.1"/>
    <property type="molecule type" value="Genomic_DNA"/>
</dbReference>
<feature type="compositionally biased region" description="Low complexity" evidence="2">
    <location>
        <begin position="1110"/>
        <end position="1120"/>
    </location>
</feature>
<feature type="region of interest" description="Disordered" evidence="2">
    <location>
        <begin position="134"/>
        <end position="167"/>
    </location>
</feature>
<dbReference type="Proteomes" id="UP000717328">
    <property type="component" value="Unassembled WGS sequence"/>
</dbReference>
<sequence>MFTTRNPTPPAQRVRTIWAEFEGWAEAQRKSMDRRRDEITKAQDTKWKSLPSKTRAKQDEHDARKAKLLREASEDYLTKAREEWQKRLAKNNLRDEDWGEMTGLELQKIVKVLGEDADDDEPLQLVVQNVPTQPQHSIFNPAPPLSSTTRTSNLSASTSSSYTLVNPNEFSTDDELYDAVSSYISQTEESEDENISLPVAITHTDGWGLGHSRSTKFSSQNGSPDFTASSGSYDYFPQSTALTRTGMNSAPPKRPPDIDRKKARVRGPSYVGPYLNADENTEEEAFEVFKMQTRVTKIYEFHLAAAQADVELTIELQNDRKSRKPTWKADSVAKVAAHEERMVQLQKDKEEERKKIVSTERKKWLEEHERNNQRSVFGNLGRTANTASANVAEHDWEATFKKGQTVRLDAEKKVFVIDNEAEEADDDGDEAWGVPHFEAASDIRTPAPDTIRARRQSIGRSTPSGWKTKQVSSTPTTSLSSLSSQWHPEPSPPSPDAATGPPWLEETFSGTSLDYSSSYDSDDPRIPGRFPAAAMSTPVPPIPSGWGTKKSAPTATSMLKKVLSDPTSTTNSNLFKNKNSSPPESSPKAVPAVEPKPTPVSSAAGKKPVVKRGRLVSQKKVAAGKAEDDAETSPTTPTIPTKIPSQSFSSSSASSAVSPKDILQQRFAHPEDELSSTPRPQLFAKRGVASDYFSDVASTPRATVRGFDERPSALGASSWTMDNEYEHQATSWEQQHARLAKMAAPNKAAASEVRSGWGRVAKKEVEAAVEEESPWERMMRAKQQQQQVQAVVQKESEETPWQRIQRLKEQGQAPSPLKLVQGMPEEDMWAAARAQLAMSTTKVSPPKQEEEGSLWERHMKLNAQRTGNASAMSRNSVAPPAPEESVWNQVMKGRSQASQNAPQQQAEPEETPWERQMRLRGLKTGSSNSNGQPSRMQSQSVAASWGMEYEPPISKLVQQQQPESNGFWKPTGDANQSQAWGAQRKPQPSMKTSGMPGSYSAHPFDSQRRPSDPDSSEYAYYSDVPSANRSFAQPLKGAMKGAKSKLGTRSVTIEELPDDEGRPDHSLPSNSRILLDIVEPKPSVPSTMFTNIIQFGEEEEYEEEYDGGMSSTVPTPSTAPTSPPNEVPSLDEDEWIMEQMKNGDWGHLMNGGAAPPKQTQRWPQESSAKKPAPGSQMVDSAKLFSALESMEPASISPPKAAPPAKASPPSKVAPPAPAPPAPKPAPAPAPEKPDPVVKAANQNQTKGKGKGKGKGRK</sequence>
<evidence type="ECO:0000256" key="2">
    <source>
        <dbReference type="SAM" id="MobiDB-lite"/>
    </source>
</evidence>
<feature type="compositionally biased region" description="Acidic residues" evidence="2">
    <location>
        <begin position="421"/>
        <end position="430"/>
    </location>
</feature>
<feature type="compositionally biased region" description="Polar residues" evidence="2">
    <location>
        <begin position="924"/>
        <end position="942"/>
    </location>
</feature>
<organism evidence="3 4">
    <name type="scientific">Sphagnurus paluster</name>
    <dbReference type="NCBI Taxonomy" id="117069"/>
    <lineage>
        <taxon>Eukaryota</taxon>
        <taxon>Fungi</taxon>
        <taxon>Dikarya</taxon>
        <taxon>Basidiomycota</taxon>
        <taxon>Agaricomycotina</taxon>
        <taxon>Agaricomycetes</taxon>
        <taxon>Agaricomycetidae</taxon>
        <taxon>Agaricales</taxon>
        <taxon>Tricholomatineae</taxon>
        <taxon>Lyophyllaceae</taxon>
        <taxon>Sphagnurus</taxon>
    </lineage>
</organism>
<evidence type="ECO:0000313" key="4">
    <source>
        <dbReference type="Proteomes" id="UP000717328"/>
    </source>
</evidence>
<dbReference type="AlphaFoldDB" id="A0A9P7GR29"/>
<name>A0A9P7GR29_9AGAR</name>
<feature type="region of interest" description="Disordered" evidence="2">
    <location>
        <begin position="242"/>
        <end position="261"/>
    </location>
</feature>
<feature type="compositionally biased region" description="Polar residues" evidence="2">
    <location>
        <begin position="1157"/>
        <end position="1166"/>
    </location>
</feature>
<feature type="compositionally biased region" description="Low complexity" evidence="2">
    <location>
        <begin position="145"/>
        <end position="164"/>
    </location>
</feature>
<feature type="compositionally biased region" description="Polar residues" evidence="2">
    <location>
        <begin position="565"/>
        <end position="575"/>
    </location>
</feature>
<feature type="region of interest" description="Disordered" evidence="2">
    <location>
        <begin position="28"/>
        <end position="64"/>
    </location>
</feature>